<dbReference type="AlphaFoldDB" id="A0A916U309"/>
<feature type="region of interest" description="Disordered" evidence="1">
    <location>
        <begin position="34"/>
        <end position="64"/>
    </location>
</feature>
<evidence type="ECO:0000313" key="2">
    <source>
        <dbReference type="EMBL" id="GGC58752.1"/>
    </source>
</evidence>
<proteinExistence type="predicted"/>
<dbReference type="Proteomes" id="UP000651668">
    <property type="component" value="Unassembled WGS sequence"/>
</dbReference>
<evidence type="ECO:0000313" key="3">
    <source>
        <dbReference type="Proteomes" id="UP000651668"/>
    </source>
</evidence>
<keyword evidence="3" id="KW-1185">Reference proteome</keyword>
<dbReference type="RefSeq" id="WP_188626063.1">
    <property type="nucleotide sequence ID" value="NZ_BMIL01000003.1"/>
</dbReference>
<feature type="compositionally biased region" description="Acidic residues" evidence="1">
    <location>
        <begin position="37"/>
        <end position="64"/>
    </location>
</feature>
<protein>
    <submittedName>
        <fullName evidence="2">Uncharacterized protein</fullName>
    </submittedName>
</protein>
<accession>A0A916U309</accession>
<gene>
    <name evidence="2" type="ORF">GCM10011387_10470</name>
</gene>
<name>A0A916U309_9SPHI</name>
<sequence>MITTKKSAKRSSVDNTGFEDENLQGIQTISFSKMSPFDDEDDFDLPLDDLDTLDTFDSDDDDDY</sequence>
<reference evidence="2" key="1">
    <citation type="journal article" date="2014" name="Int. J. Syst. Evol. Microbiol.">
        <title>Complete genome sequence of Corynebacterium casei LMG S-19264T (=DSM 44701T), isolated from a smear-ripened cheese.</title>
        <authorList>
            <consortium name="US DOE Joint Genome Institute (JGI-PGF)"/>
            <person name="Walter F."/>
            <person name="Albersmeier A."/>
            <person name="Kalinowski J."/>
            <person name="Ruckert C."/>
        </authorList>
    </citation>
    <scope>NUCLEOTIDE SEQUENCE</scope>
    <source>
        <strain evidence="2">CGMCC 1.15343</strain>
    </source>
</reference>
<dbReference type="EMBL" id="BMIL01000003">
    <property type="protein sequence ID" value="GGC58752.1"/>
    <property type="molecule type" value="Genomic_DNA"/>
</dbReference>
<feature type="region of interest" description="Disordered" evidence="1">
    <location>
        <begin position="1"/>
        <end position="22"/>
    </location>
</feature>
<comment type="caution">
    <text evidence="2">The sequence shown here is derived from an EMBL/GenBank/DDBJ whole genome shotgun (WGS) entry which is preliminary data.</text>
</comment>
<reference evidence="2" key="2">
    <citation type="submission" date="2020-09" db="EMBL/GenBank/DDBJ databases">
        <authorList>
            <person name="Sun Q."/>
            <person name="Zhou Y."/>
        </authorList>
    </citation>
    <scope>NUCLEOTIDE SEQUENCE</scope>
    <source>
        <strain evidence="2">CGMCC 1.15343</strain>
    </source>
</reference>
<evidence type="ECO:0000256" key="1">
    <source>
        <dbReference type="SAM" id="MobiDB-lite"/>
    </source>
</evidence>
<organism evidence="2 3">
    <name type="scientific">Pedobacter quisquiliarum</name>
    <dbReference type="NCBI Taxonomy" id="1834438"/>
    <lineage>
        <taxon>Bacteria</taxon>
        <taxon>Pseudomonadati</taxon>
        <taxon>Bacteroidota</taxon>
        <taxon>Sphingobacteriia</taxon>
        <taxon>Sphingobacteriales</taxon>
        <taxon>Sphingobacteriaceae</taxon>
        <taxon>Pedobacter</taxon>
    </lineage>
</organism>